<dbReference type="Pfam" id="PF01416">
    <property type="entry name" value="PseudoU_synth_1"/>
    <property type="match status" value="1"/>
</dbReference>
<evidence type="ECO:0000313" key="9">
    <source>
        <dbReference type="EMBL" id="TQD39049.1"/>
    </source>
</evidence>
<reference evidence="9 10" key="1">
    <citation type="submission" date="2019-06" db="EMBL/GenBank/DDBJ databases">
        <title>Flavibacter putida gen. nov., sp. nov., a novel marine bacterium of the family Flavobacteriaceae isolated from coastal seawater.</title>
        <authorList>
            <person name="Feng X."/>
        </authorList>
    </citation>
    <scope>NUCLEOTIDE SEQUENCE [LARGE SCALE GENOMIC DNA]</scope>
    <source>
        <strain evidence="9 10">PLHSN227</strain>
    </source>
</reference>
<dbReference type="InterPro" id="IPR001406">
    <property type="entry name" value="PsdUridine_synth_TruA"/>
</dbReference>
<comment type="caution">
    <text evidence="4">Lacks conserved residue(s) required for the propagation of feature annotation.</text>
</comment>
<dbReference type="PIRSF" id="PIRSF001430">
    <property type="entry name" value="tRNA_psdUrid_synth"/>
    <property type="match status" value="1"/>
</dbReference>
<dbReference type="SUPFAM" id="SSF55120">
    <property type="entry name" value="Pseudouridine synthase"/>
    <property type="match status" value="1"/>
</dbReference>
<comment type="function">
    <text evidence="4">Formation of pseudouridine at positions 38, 39 and 40 in the anticodon stem and loop of transfer RNAs.</text>
</comment>
<organism evidence="9 10">
    <name type="scientific">Haloflavibacter putidus</name>
    <dbReference type="NCBI Taxonomy" id="2576776"/>
    <lineage>
        <taxon>Bacteria</taxon>
        <taxon>Pseudomonadati</taxon>
        <taxon>Bacteroidota</taxon>
        <taxon>Flavobacteriia</taxon>
        <taxon>Flavobacteriales</taxon>
        <taxon>Flavobacteriaceae</taxon>
        <taxon>Haloflavibacter</taxon>
    </lineage>
</organism>
<dbReference type="EC" id="5.4.99.12" evidence="4"/>
<keyword evidence="10" id="KW-1185">Reference proteome</keyword>
<dbReference type="EMBL" id="VIAR01000005">
    <property type="protein sequence ID" value="TQD39049.1"/>
    <property type="molecule type" value="Genomic_DNA"/>
</dbReference>
<evidence type="ECO:0000256" key="7">
    <source>
        <dbReference type="RuleBase" id="RU003792"/>
    </source>
</evidence>
<dbReference type="GO" id="GO:0003723">
    <property type="term" value="F:RNA binding"/>
    <property type="evidence" value="ECO:0007669"/>
    <property type="project" value="InterPro"/>
</dbReference>
<evidence type="ECO:0000256" key="6">
    <source>
        <dbReference type="PIRSR" id="PIRSR001430-2"/>
    </source>
</evidence>
<evidence type="ECO:0000313" key="10">
    <source>
        <dbReference type="Proteomes" id="UP000317169"/>
    </source>
</evidence>
<dbReference type="PANTHER" id="PTHR11142">
    <property type="entry name" value="PSEUDOURIDYLATE SYNTHASE"/>
    <property type="match status" value="1"/>
</dbReference>
<dbReference type="RefSeq" id="WP_141421497.1">
    <property type="nucleotide sequence ID" value="NZ_VIAR01000005.1"/>
</dbReference>
<keyword evidence="2 4" id="KW-0819">tRNA processing</keyword>
<evidence type="ECO:0000256" key="4">
    <source>
        <dbReference type="HAMAP-Rule" id="MF_00171"/>
    </source>
</evidence>
<keyword evidence="3 4" id="KW-0413">Isomerase</keyword>
<comment type="catalytic activity">
    <reaction evidence="4 7">
        <text>uridine(38/39/40) in tRNA = pseudouridine(38/39/40) in tRNA</text>
        <dbReference type="Rhea" id="RHEA:22376"/>
        <dbReference type="Rhea" id="RHEA-COMP:10085"/>
        <dbReference type="Rhea" id="RHEA-COMP:10087"/>
        <dbReference type="ChEBI" id="CHEBI:65314"/>
        <dbReference type="ChEBI" id="CHEBI:65315"/>
        <dbReference type="EC" id="5.4.99.12"/>
    </reaction>
</comment>
<dbReference type="Proteomes" id="UP000317169">
    <property type="component" value="Unassembled WGS sequence"/>
</dbReference>
<dbReference type="GO" id="GO:0160147">
    <property type="term" value="F:tRNA pseudouridine(38-40) synthase activity"/>
    <property type="evidence" value="ECO:0007669"/>
    <property type="project" value="UniProtKB-EC"/>
</dbReference>
<comment type="similarity">
    <text evidence="1 4 7">Belongs to the tRNA pseudouridine synthase TruA family.</text>
</comment>
<feature type="active site" description="Nucleophile" evidence="4 5">
    <location>
        <position position="57"/>
    </location>
</feature>
<dbReference type="HAMAP" id="MF_00171">
    <property type="entry name" value="TruA"/>
    <property type="match status" value="1"/>
</dbReference>
<proteinExistence type="inferred from homology"/>
<sequence length="261" mass="30503">MQRKRFYYLIELQYLGFRYHGWQKQPDVNTVERMLDRTLAYVLKDRKFKVIAAGRTDAKVSVNQTFVELFLEKEPIDTQAFFEELNYNLPPDIRALSVKETNKDFNIIQSPKSKEYCYFFAYGKKIHPFAAPFMAYIREDLNIEIMQRAAKLFVGEHDFKAYAFRRTPNTITTGKIEACELIKNSMYQANFFPETSYVLKIKGAGFKRHQIRLMMGILIDLGRGDIDLDFVEQTLNPKEDIRLEHIAPASGLVLQNVTLEN</sequence>
<comment type="caution">
    <text evidence="9">The sequence shown here is derived from an EMBL/GenBank/DDBJ whole genome shotgun (WGS) entry which is preliminary data.</text>
</comment>
<dbReference type="InterPro" id="IPR020095">
    <property type="entry name" value="PsdUridine_synth_TruA_C"/>
</dbReference>
<dbReference type="InterPro" id="IPR020094">
    <property type="entry name" value="TruA/RsuA/RluB/E/F_N"/>
</dbReference>
<dbReference type="AlphaFoldDB" id="A0A507ZP32"/>
<accession>A0A507ZP32</accession>
<feature type="domain" description="Pseudouridine synthase I TruA alpha/beta" evidence="8">
    <location>
        <begin position="149"/>
        <end position="257"/>
    </location>
</feature>
<evidence type="ECO:0000259" key="8">
    <source>
        <dbReference type="Pfam" id="PF01416"/>
    </source>
</evidence>
<dbReference type="InterPro" id="IPR020103">
    <property type="entry name" value="PsdUridine_synth_cat_dom_sf"/>
</dbReference>
<dbReference type="Gene3D" id="3.30.70.580">
    <property type="entry name" value="Pseudouridine synthase I, catalytic domain, N-terminal subdomain"/>
    <property type="match status" value="1"/>
</dbReference>
<feature type="binding site" evidence="4 6">
    <location>
        <position position="116"/>
    </location>
    <ligand>
        <name>substrate</name>
    </ligand>
</feature>
<dbReference type="GO" id="GO:0031119">
    <property type="term" value="P:tRNA pseudouridine synthesis"/>
    <property type="evidence" value="ECO:0007669"/>
    <property type="project" value="UniProtKB-UniRule"/>
</dbReference>
<comment type="subunit">
    <text evidence="4">Homodimer.</text>
</comment>
<name>A0A507ZP32_9FLAO</name>
<dbReference type="OrthoDB" id="9811823at2"/>
<dbReference type="Gene3D" id="3.30.70.660">
    <property type="entry name" value="Pseudouridine synthase I, catalytic domain, C-terminal subdomain"/>
    <property type="match status" value="1"/>
</dbReference>
<dbReference type="InterPro" id="IPR020097">
    <property type="entry name" value="PsdUridine_synth_TruA_a/b_dom"/>
</dbReference>
<dbReference type="PANTHER" id="PTHR11142:SF0">
    <property type="entry name" value="TRNA PSEUDOURIDINE SYNTHASE-LIKE 1"/>
    <property type="match status" value="1"/>
</dbReference>
<protein>
    <recommendedName>
        <fullName evidence="4">tRNA pseudouridine synthase A</fullName>
        <ecNumber evidence="4">5.4.99.12</ecNumber>
    </recommendedName>
    <alternativeName>
        <fullName evidence="4">tRNA pseudouridine(38-40) synthase</fullName>
    </alternativeName>
    <alternativeName>
        <fullName evidence="4">tRNA pseudouridylate synthase I</fullName>
    </alternativeName>
    <alternativeName>
        <fullName evidence="4">tRNA-uridine isomerase I</fullName>
    </alternativeName>
</protein>
<dbReference type="NCBIfam" id="TIGR00071">
    <property type="entry name" value="hisT_truA"/>
    <property type="match status" value="1"/>
</dbReference>
<evidence type="ECO:0000256" key="1">
    <source>
        <dbReference type="ARBA" id="ARBA00009375"/>
    </source>
</evidence>
<gene>
    <name evidence="4 9" type="primary">truA</name>
    <name evidence="9" type="ORF">FKR84_06540</name>
</gene>
<evidence type="ECO:0000256" key="5">
    <source>
        <dbReference type="PIRSR" id="PIRSR001430-1"/>
    </source>
</evidence>
<evidence type="ECO:0000256" key="2">
    <source>
        <dbReference type="ARBA" id="ARBA00022694"/>
    </source>
</evidence>
<evidence type="ECO:0000256" key="3">
    <source>
        <dbReference type="ARBA" id="ARBA00023235"/>
    </source>
</evidence>